<evidence type="ECO:0000256" key="1">
    <source>
        <dbReference type="ARBA" id="ARBA00000968"/>
    </source>
</evidence>
<comment type="caution">
    <text evidence="12">The sequence shown here is derived from an EMBL/GenBank/DDBJ whole genome shotgun (WGS) entry which is preliminary data.</text>
</comment>
<dbReference type="PIRSF" id="PIRSF000498">
    <property type="entry name" value="Riboflavin_syn_A"/>
    <property type="match status" value="1"/>
</dbReference>
<feature type="domain" description="Lumazine-binding" evidence="11">
    <location>
        <begin position="1"/>
        <end position="95"/>
    </location>
</feature>
<sequence>MFTGLIQGQGQLRSWGTHQVLVQTTAPAVLAGLTLGDSVAVDGVCLTVETLVSEGFVVTTSPETLDRSTLAQSLDTPWQVNLEPALRVGDRLGGHFVTGHVDGMGKILDIQTLDNSWIVAVQSPPNLAKLIVSKGSIALNGISLTVADCDRRGDRFTVAVIPHSFALTNLQALAPGIWVNLETDVLGKYVEKLIQGPSPSDAASSPINTAFLLDHGYLR</sequence>
<keyword evidence="6" id="KW-0686">Riboflavin biosynthesis</keyword>
<dbReference type="EMBL" id="JTHE03000116">
    <property type="protein sequence ID" value="MCM1985230.1"/>
    <property type="molecule type" value="Genomic_DNA"/>
</dbReference>
<dbReference type="PROSITE" id="PS51177">
    <property type="entry name" value="LUMAZINE_BIND"/>
    <property type="match status" value="2"/>
</dbReference>
<evidence type="ECO:0000259" key="11">
    <source>
        <dbReference type="PROSITE" id="PS51177"/>
    </source>
</evidence>
<reference evidence="12 13" key="1">
    <citation type="journal article" date="2015" name="Genome Announc.">
        <title>Draft Genome Sequence of Filamentous Marine Cyanobacterium Lyngbya confervoides Strain BDU141951.</title>
        <authorList>
            <person name="Chandrababunaidu M.M."/>
            <person name="Sen D."/>
            <person name="Tripathy S."/>
        </authorList>
    </citation>
    <scope>NUCLEOTIDE SEQUENCE [LARGE SCALE GENOMIC DNA]</scope>
    <source>
        <strain evidence="12 13">BDU141951</strain>
    </source>
</reference>
<proteinExistence type="predicted"/>
<keyword evidence="7 12" id="KW-0808">Transferase</keyword>
<feature type="repeat" description="Lumazine-binding" evidence="10">
    <location>
        <begin position="1"/>
        <end position="95"/>
    </location>
</feature>
<dbReference type="PANTHER" id="PTHR21098">
    <property type="entry name" value="RIBOFLAVIN SYNTHASE ALPHA CHAIN"/>
    <property type="match status" value="1"/>
</dbReference>
<dbReference type="AlphaFoldDB" id="A0ABD4T9Z9"/>
<comment type="pathway">
    <text evidence="3">Cofactor biosynthesis; riboflavin biosynthesis; riboflavin from 2-hydroxy-3-oxobutyl phosphate and 5-amino-6-(D-ribitylamino)uracil: step 2/2.</text>
</comment>
<keyword evidence="13" id="KW-1185">Reference proteome</keyword>
<dbReference type="FunFam" id="2.40.30.20:FF:000004">
    <property type="entry name" value="Riboflavin synthase, alpha subunit"/>
    <property type="match status" value="1"/>
</dbReference>
<dbReference type="NCBIfam" id="NF006767">
    <property type="entry name" value="PRK09289.1"/>
    <property type="match status" value="1"/>
</dbReference>
<evidence type="ECO:0000256" key="6">
    <source>
        <dbReference type="ARBA" id="ARBA00022619"/>
    </source>
</evidence>
<feature type="repeat" description="Lumazine-binding" evidence="10">
    <location>
        <begin position="96"/>
        <end position="194"/>
    </location>
</feature>
<evidence type="ECO:0000256" key="9">
    <source>
        <dbReference type="NCBIfam" id="TIGR00187"/>
    </source>
</evidence>
<dbReference type="InterPro" id="IPR001783">
    <property type="entry name" value="Lumazine-bd"/>
</dbReference>
<dbReference type="NCBIfam" id="TIGR00187">
    <property type="entry name" value="ribE"/>
    <property type="match status" value="1"/>
</dbReference>
<dbReference type="Pfam" id="PF00677">
    <property type="entry name" value="Lum_binding"/>
    <property type="match status" value="2"/>
</dbReference>
<comment type="catalytic activity">
    <reaction evidence="1">
        <text>2 6,7-dimethyl-8-(1-D-ribityl)lumazine + H(+) = 5-amino-6-(D-ribitylamino)uracil + riboflavin</text>
        <dbReference type="Rhea" id="RHEA:20772"/>
        <dbReference type="ChEBI" id="CHEBI:15378"/>
        <dbReference type="ChEBI" id="CHEBI:15934"/>
        <dbReference type="ChEBI" id="CHEBI:57986"/>
        <dbReference type="ChEBI" id="CHEBI:58201"/>
        <dbReference type="EC" id="2.5.1.9"/>
    </reaction>
</comment>
<accession>A0ABD4T9Z9</accession>
<keyword evidence="8" id="KW-0677">Repeat</keyword>
<dbReference type="Gene3D" id="2.40.30.20">
    <property type="match status" value="2"/>
</dbReference>
<evidence type="ECO:0000256" key="7">
    <source>
        <dbReference type="ARBA" id="ARBA00022679"/>
    </source>
</evidence>
<dbReference type="InterPro" id="IPR023366">
    <property type="entry name" value="ATP_synth_asu-like_sf"/>
</dbReference>
<dbReference type="InterPro" id="IPR026017">
    <property type="entry name" value="Lumazine-bd_dom"/>
</dbReference>
<evidence type="ECO:0000256" key="5">
    <source>
        <dbReference type="ARBA" id="ARBA00013950"/>
    </source>
</evidence>
<evidence type="ECO:0000256" key="8">
    <source>
        <dbReference type="ARBA" id="ARBA00022737"/>
    </source>
</evidence>
<dbReference type="CDD" id="cd00402">
    <property type="entry name" value="Riboflavin_synthase_like"/>
    <property type="match status" value="1"/>
</dbReference>
<dbReference type="EC" id="2.5.1.9" evidence="4 9"/>
<evidence type="ECO:0000313" key="13">
    <source>
        <dbReference type="Proteomes" id="UP000031561"/>
    </source>
</evidence>
<feature type="domain" description="Lumazine-binding" evidence="11">
    <location>
        <begin position="96"/>
        <end position="194"/>
    </location>
</feature>
<evidence type="ECO:0000256" key="2">
    <source>
        <dbReference type="ARBA" id="ARBA00002803"/>
    </source>
</evidence>
<gene>
    <name evidence="12" type="ORF">QQ91_0020655</name>
</gene>
<dbReference type="GO" id="GO:0004746">
    <property type="term" value="F:riboflavin synthase activity"/>
    <property type="evidence" value="ECO:0007669"/>
    <property type="project" value="UniProtKB-UniRule"/>
</dbReference>
<name>A0ABD4T9Z9_9CYAN</name>
<dbReference type="InterPro" id="IPR017938">
    <property type="entry name" value="Riboflavin_synthase-like_b-brl"/>
</dbReference>
<protein>
    <recommendedName>
        <fullName evidence="5 9">Riboflavin synthase</fullName>
        <ecNumber evidence="4 9">2.5.1.9</ecNumber>
    </recommendedName>
</protein>
<evidence type="ECO:0000256" key="10">
    <source>
        <dbReference type="PROSITE-ProRule" id="PRU00524"/>
    </source>
</evidence>
<dbReference type="Proteomes" id="UP000031561">
    <property type="component" value="Unassembled WGS sequence"/>
</dbReference>
<comment type="function">
    <text evidence="2">Catalyzes the dismutation of two molecules of 6,7-dimethyl-8-ribityllumazine, resulting in the formation of riboflavin and 5-amino-6-(D-ribitylamino)uracil.</text>
</comment>
<organism evidence="12 13">
    <name type="scientific">Lyngbya confervoides BDU141951</name>
    <dbReference type="NCBI Taxonomy" id="1574623"/>
    <lineage>
        <taxon>Bacteria</taxon>
        <taxon>Bacillati</taxon>
        <taxon>Cyanobacteriota</taxon>
        <taxon>Cyanophyceae</taxon>
        <taxon>Oscillatoriophycideae</taxon>
        <taxon>Oscillatoriales</taxon>
        <taxon>Microcoleaceae</taxon>
        <taxon>Lyngbya</taxon>
    </lineage>
</organism>
<dbReference type="GO" id="GO:0009231">
    <property type="term" value="P:riboflavin biosynthetic process"/>
    <property type="evidence" value="ECO:0007669"/>
    <property type="project" value="UniProtKB-KW"/>
</dbReference>
<evidence type="ECO:0000313" key="12">
    <source>
        <dbReference type="EMBL" id="MCM1985230.1"/>
    </source>
</evidence>
<dbReference type="SUPFAM" id="SSF63380">
    <property type="entry name" value="Riboflavin synthase domain-like"/>
    <property type="match status" value="2"/>
</dbReference>
<dbReference type="RefSeq" id="WP_166278043.1">
    <property type="nucleotide sequence ID" value="NZ_JTHE03000116.1"/>
</dbReference>
<evidence type="ECO:0000256" key="4">
    <source>
        <dbReference type="ARBA" id="ARBA00012827"/>
    </source>
</evidence>
<evidence type="ECO:0000256" key="3">
    <source>
        <dbReference type="ARBA" id="ARBA00004887"/>
    </source>
</evidence>
<dbReference type="PANTHER" id="PTHR21098:SF12">
    <property type="entry name" value="RIBOFLAVIN SYNTHASE"/>
    <property type="match status" value="1"/>
</dbReference>